<evidence type="ECO:0000259" key="10">
    <source>
        <dbReference type="PROSITE" id="PS50113"/>
    </source>
</evidence>
<evidence type="ECO:0000256" key="2">
    <source>
        <dbReference type="ARBA" id="ARBA00012438"/>
    </source>
</evidence>
<dbReference type="SUPFAM" id="SSF47384">
    <property type="entry name" value="Homodimeric domain of signal transducing histidine kinase"/>
    <property type="match status" value="1"/>
</dbReference>
<dbReference type="CDD" id="cd00130">
    <property type="entry name" value="PAS"/>
    <property type="match status" value="2"/>
</dbReference>
<dbReference type="PROSITE" id="PS50109">
    <property type="entry name" value="HIS_KIN"/>
    <property type="match status" value="1"/>
</dbReference>
<evidence type="ECO:0000256" key="3">
    <source>
        <dbReference type="ARBA" id="ARBA00022553"/>
    </source>
</evidence>
<evidence type="ECO:0000259" key="9">
    <source>
        <dbReference type="PROSITE" id="PS50112"/>
    </source>
</evidence>
<feature type="domain" description="PAS" evidence="9">
    <location>
        <begin position="277"/>
        <end position="347"/>
    </location>
</feature>
<dbReference type="SMART" id="SM00387">
    <property type="entry name" value="HATPase_c"/>
    <property type="match status" value="1"/>
</dbReference>
<evidence type="ECO:0000313" key="12">
    <source>
        <dbReference type="Proteomes" id="UP000011669"/>
    </source>
</evidence>
<comment type="caution">
    <text evidence="11">The sequence shown here is derived from an EMBL/GenBank/DDBJ whole genome shotgun (WGS) entry which is preliminary data.</text>
</comment>
<comment type="catalytic activity">
    <reaction evidence="1">
        <text>ATP + protein L-histidine = ADP + protein N-phospho-L-histidine.</text>
        <dbReference type="EC" id="2.7.13.3"/>
    </reaction>
</comment>
<dbReference type="Pfam" id="PF00989">
    <property type="entry name" value="PAS"/>
    <property type="match status" value="1"/>
</dbReference>
<dbReference type="InParanoid" id="M0ML44"/>
<dbReference type="CDD" id="cd00082">
    <property type="entry name" value="HisKA"/>
    <property type="match status" value="1"/>
</dbReference>
<dbReference type="SMART" id="SM00448">
    <property type="entry name" value="REC"/>
    <property type="match status" value="1"/>
</dbReference>
<organism evidence="11 12">
    <name type="scientific">Halococcus saccharolyticus DSM 5350</name>
    <dbReference type="NCBI Taxonomy" id="1227455"/>
    <lineage>
        <taxon>Archaea</taxon>
        <taxon>Methanobacteriati</taxon>
        <taxon>Methanobacteriota</taxon>
        <taxon>Stenosarchaea group</taxon>
        <taxon>Halobacteria</taxon>
        <taxon>Halobacteriales</taxon>
        <taxon>Halococcaceae</taxon>
        <taxon>Halococcus</taxon>
    </lineage>
</organism>
<dbReference type="InterPro" id="IPR001610">
    <property type="entry name" value="PAC"/>
</dbReference>
<dbReference type="InterPro" id="IPR013655">
    <property type="entry name" value="PAS_fold_3"/>
</dbReference>
<dbReference type="Gene3D" id="3.30.450.20">
    <property type="entry name" value="PAS domain"/>
    <property type="match status" value="2"/>
</dbReference>
<keyword evidence="3 6" id="KW-0597">Phosphoprotein</keyword>
<dbReference type="NCBIfam" id="TIGR00229">
    <property type="entry name" value="sensory_box"/>
    <property type="match status" value="2"/>
</dbReference>
<dbReference type="Gene3D" id="3.30.565.10">
    <property type="entry name" value="Histidine kinase-like ATPase, C-terminal domain"/>
    <property type="match status" value="1"/>
</dbReference>
<dbReference type="SUPFAM" id="SSF52172">
    <property type="entry name" value="CheY-like"/>
    <property type="match status" value="1"/>
</dbReference>
<dbReference type="CDD" id="cd00075">
    <property type="entry name" value="HATPase"/>
    <property type="match status" value="1"/>
</dbReference>
<evidence type="ECO:0000259" key="7">
    <source>
        <dbReference type="PROSITE" id="PS50109"/>
    </source>
</evidence>
<dbReference type="PROSITE" id="PS50110">
    <property type="entry name" value="RESPONSE_REGULATORY"/>
    <property type="match status" value="1"/>
</dbReference>
<dbReference type="SMART" id="SM00091">
    <property type="entry name" value="PAS"/>
    <property type="match status" value="2"/>
</dbReference>
<keyword evidence="5" id="KW-0418">Kinase</keyword>
<dbReference type="Pfam" id="PF13185">
    <property type="entry name" value="GAF_2"/>
    <property type="match status" value="1"/>
</dbReference>
<dbReference type="Gene3D" id="1.10.287.130">
    <property type="match status" value="1"/>
</dbReference>
<dbReference type="InterPro" id="IPR052162">
    <property type="entry name" value="Sensor_kinase/Photoreceptor"/>
</dbReference>
<dbReference type="SUPFAM" id="SSF55785">
    <property type="entry name" value="PYP-like sensor domain (PAS domain)"/>
    <property type="match status" value="2"/>
</dbReference>
<reference evidence="11 12" key="1">
    <citation type="journal article" date="2014" name="PLoS Genet.">
        <title>Phylogenetically driven sequencing of extremely halophilic archaea reveals strategies for static and dynamic osmo-response.</title>
        <authorList>
            <person name="Becker E.A."/>
            <person name="Seitzer P.M."/>
            <person name="Tritt A."/>
            <person name="Larsen D."/>
            <person name="Krusor M."/>
            <person name="Yao A.I."/>
            <person name="Wu D."/>
            <person name="Madern D."/>
            <person name="Eisen J.A."/>
            <person name="Darling A.E."/>
            <person name="Facciotti M.T."/>
        </authorList>
    </citation>
    <scope>NUCLEOTIDE SEQUENCE [LARGE SCALE GENOMIC DNA]</scope>
    <source>
        <strain evidence="11 12">DSM 5350</strain>
    </source>
</reference>
<dbReference type="STRING" id="1227455.C449_05242"/>
<dbReference type="PANTHER" id="PTHR43304:SF1">
    <property type="entry name" value="PAC DOMAIN-CONTAINING PROTEIN"/>
    <property type="match status" value="1"/>
</dbReference>
<evidence type="ECO:0000256" key="6">
    <source>
        <dbReference type="PROSITE-ProRule" id="PRU00169"/>
    </source>
</evidence>
<accession>M0ML44</accession>
<dbReference type="InterPro" id="IPR001789">
    <property type="entry name" value="Sig_transdc_resp-reg_receiver"/>
</dbReference>
<dbReference type="SUPFAM" id="SSF55781">
    <property type="entry name" value="GAF domain-like"/>
    <property type="match status" value="1"/>
</dbReference>
<evidence type="ECO:0000256" key="1">
    <source>
        <dbReference type="ARBA" id="ARBA00000085"/>
    </source>
</evidence>
<dbReference type="InterPro" id="IPR003594">
    <property type="entry name" value="HATPase_dom"/>
</dbReference>
<proteinExistence type="predicted"/>
<evidence type="ECO:0000259" key="8">
    <source>
        <dbReference type="PROSITE" id="PS50110"/>
    </source>
</evidence>
<feature type="modified residue" description="4-aspartylphosphate" evidence="6">
    <location>
        <position position="69"/>
    </location>
</feature>
<dbReference type="Gene3D" id="3.40.50.2300">
    <property type="match status" value="1"/>
</dbReference>
<evidence type="ECO:0000256" key="4">
    <source>
        <dbReference type="ARBA" id="ARBA00022679"/>
    </source>
</evidence>
<dbReference type="InterPro" id="IPR036097">
    <property type="entry name" value="HisK_dim/P_sf"/>
</dbReference>
<feature type="domain" description="PAC" evidence="10">
    <location>
        <begin position="224"/>
        <end position="276"/>
    </location>
</feature>
<gene>
    <name evidence="11" type="ORF">C449_05242</name>
</gene>
<evidence type="ECO:0000256" key="5">
    <source>
        <dbReference type="ARBA" id="ARBA00022777"/>
    </source>
</evidence>
<dbReference type="PROSITE" id="PS50113">
    <property type="entry name" value="PAC"/>
    <property type="match status" value="1"/>
</dbReference>
<dbReference type="CDD" id="cd00156">
    <property type="entry name" value="REC"/>
    <property type="match status" value="1"/>
</dbReference>
<dbReference type="Pfam" id="PF00072">
    <property type="entry name" value="Response_reg"/>
    <property type="match status" value="1"/>
</dbReference>
<dbReference type="InterPro" id="IPR011006">
    <property type="entry name" value="CheY-like_superfamily"/>
</dbReference>
<dbReference type="PANTHER" id="PTHR43304">
    <property type="entry name" value="PHYTOCHROME-LIKE PROTEIN CPH1"/>
    <property type="match status" value="1"/>
</dbReference>
<dbReference type="Pfam" id="PF00512">
    <property type="entry name" value="HisKA"/>
    <property type="match status" value="1"/>
</dbReference>
<dbReference type="InterPro" id="IPR005467">
    <property type="entry name" value="His_kinase_dom"/>
</dbReference>
<dbReference type="SMART" id="SM00065">
    <property type="entry name" value="GAF"/>
    <property type="match status" value="1"/>
</dbReference>
<dbReference type="InterPro" id="IPR035965">
    <property type="entry name" value="PAS-like_dom_sf"/>
</dbReference>
<dbReference type="AlphaFoldDB" id="M0ML44"/>
<dbReference type="InterPro" id="IPR000700">
    <property type="entry name" value="PAS-assoc_C"/>
</dbReference>
<dbReference type="InterPro" id="IPR003661">
    <property type="entry name" value="HisK_dim/P_dom"/>
</dbReference>
<dbReference type="Proteomes" id="UP000011669">
    <property type="component" value="Unassembled WGS sequence"/>
</dbReference>
<dbReference type="GO" id="GO:0006355">
    <property type="term" value="P:regulation of DNA-templated transcription"/>
    <property type="evidence" value="ECO:0007669"/>
    <property type="project" value="InterPro"/>
</dbReference>
<dbReference type="InterPro" id="IPR013767">
    <property type="entry name" value="PAS_fold"/>
</dbReference>
<dbReference type="RefSeq" id="WP_006076905.1">
    <property type="nucleotide sequence ID" value="NZ_AOMD01000015.1"/>
</dbReference>
<dbReference type="SMART" id="SM00086">
    <property type="entry name" value="PAC"/>
    <property type="match status" value="2"/>
</dbReference>
<dbReference type="EMBL" id="AOMD01000015">
    <property type="protein sequence ID" value="EMA46083.1"/>
    <property type="molecule type" value="Genomic_DNA"/>
</dbReference>
<dbReference type="InterPro" id="IPR003018">
    <property type="entry name" value="GAF"/>
</dbReference>
<feature type="domain" description="Response regulatory" evidence="8">
    <location>
        <begin position="10"/>
        <end position="134"/>
    </location>
</feature>
<dbReference type="SUPFAM" id="SSF55874">
    <property type="entry name" value="ATPase domain of HSP90 chaperone/DNA topoisomerase II/histidine kinase"/>
    <property type="match status" value="1"/>
</dbReference>
<name>M0ML44_9EURY</name>
<dbReference type="PATRIC" id="fig|1227455.4.peg.1065"/>
<dbReference type="SMART" id="SM00388">
    <property type="entry name" value="HisKA"/>
    <property type="match status" value="1"/>
</dbReference>
<dbReference type="OrthoDB" id="211969at2157"/>
<sequence>MNGVETDSILILHVDDDSEVLDLTRSFLERKRERFEVKTATTAREGLSRLAESDSGIDSEVAIDCIVSDYDMPDMDGLEFLDAVRENYPKLPFLLFTGEGSEAVASEAISAGVTDYLQKGGTEQFDLLANRIENYTQNRVTERDLERAEKRRQLAIEATSDIVWERTVGEGTVTLFGGSDGAFGYDAGSTEIGFDEWISRIHPEDRQRINEDLENTLENNRDRFSAEYPLQANDGSYMIVSDRGRIEYNDAGDPVLLVGAIRDITEQKEREHDLKATQARFRALAQNTTLGVVTIDSDSTVEYANNAVSDIFGYRPEELIGESLAKVIPERLETAHFEALNRYLETGEQRLDWDWTELPACHRDGHEIQVGIAFGEYTTDGEQHFTGIIRDVTDRREREEYRRRLYEISADAELTTDETIDRVLELGCEYFDMESGFLTHIDDDTQRIVRSNSPHEAIQPGSECPLSEAYCQKTIAMDEPLTVAHAMTEGWEDDPAYGRFGLEAYIGAKLVVDGESYGTVCFADRSPRETEFSELDRSFIDLVVRGIKSTLERHKYESELERQNEQLGEFASVISHDLRNPLTVADGYLELACETGDDEYFMKIGNAHDRMDAIIDDVLTLTRQGERIAETSRVGLAAVAEDAWENVATADAELAMADELGDVDADVGRLKQLFENLYRNAVEHGTTSPPSRSQEDTVEHAGETITVRVGRYPAGFYVEDDGPGIPESEHDDVFDSGYTTSEEGTGMGLSIVETIATAHGWGIGVDEGTEGGARFKIQLGMTRGGSDDLLFSD</sequence>
<evidence type="ECO:0000313" key="11">
    <source>
        <dbReference type="EMBL" id="EMA46083.1"/>
    </source>
</evidence>
<dbReference type="InterPro" id="IPR004358">
    <property type="entry name" value="Sig_transdc_His_kin-like_C"/>
</dbReference>
<protein>
    <recommendedName>
        <fullName evidence="2">histidine kinase</fullName>
        <ecNumber evidence="2">2.7.13.3</ecNumber>
    </recommendedName>
</protein>
<dbReference type="GO" id="GO:0000155">
    <property type="term" value="F:phosphorelay sensor kinase activity"/>
    <property type="evidence" value="ECO:0007669"/>
    <property type="project" value="InterPro"/>
</dbReference>
<dbReference type="Pfam" id="PF08447">
    <property type="entry name" value="PAS_3"/>
    <property type="match status" value="1"/>
</dbReference>
<feature type="domain" description="Histidine kinase" evidence="7">
    <location>
        <begin position="573"/>
        <end position="783"/>
    </location>
</feature>
<dbReference type="InterPro" id="IPR036890">
    <property type="entry name" value="HATPase_C_sf"/>
</dbReference>
<keyword evidence="4" id="KW-0808">Transferase</keyword>
<dbReference type="EC" id="2.7.13.3" evidence="2"/>
<dbReference type="Pfam" id="PF02518">
    <property type="entry name" value="HATPase_c"/>
    <property type="match status" value="1"/>
</dbReference>
<dbReference type="PRINTS" id="PR00344">
    <property type="entry name" value="BCTRLSENSOR"/>
</dbReference>
<keyword evidence="12" id="KW-1185">Reference proteome</keyword>
<dbReference type="PROSITE" id="PS50112">
    <property type="entry name" value="PAS"/>
    <property type="match status" value="1"/>
</dbReference>
<dbReference type="InterPro" id="IPR029016">
    <property type="entry name" value="GAF-like_dom_sf"/>
</dbReference>
<dbReference type="Gene3D" id="3.30.450.40">
    <property type="match status" value="1"/>
</dbReference>
<dbReference type="InterPro" id="IPR000014">
    <property type="entry name" value="PAS"/>
</dbReference>